<keyword evidence="2" id="KW-1003">Cell membrane</keyword>
<keyword evidence="7" id="KW-1185">Reference proteome</keyword>
<dbReference type="EMBL" id="CP002467">
    <property type="protein sequence ID" value="ADV82628.1"/>
    <property type="molecule type" value="Genomic_DNA"/>
</dbReference>
<dbReference type="STRING" id="401053.AciPR4_1822"/>
<dbReference type="InterPro" id="IPR022781">
    <property type="entry name" value="Flagellar_biosynth_FliO"/>
</dbReference>
<dbReference type="Proteomes" id="UP000006844">
    <property type="component" value="Chromosome"/>
</dbReference>
<evidence type="ECO:0008006" key="8">
    <source>
        <dbReference type="Google" id="ProtNLM"/>
    </source>
</evidence>
<sequence>MLKERSDEMSRLGSQVVNNDTSTASLGLLRRVGLRLLEVAHRARPARRMRVVESLACGGKAQLLLVEIDGKSFLAAGGTDAVHTLLALPGESS</sequence>
<dbReference type="Pfam" id="PF04347">
    <property type="entry name" value="FliO"/>
    <property type="match status" value="1"/>
</dbReference>
<accession>E8V500</accession>
<gene>
    <name evidence="6" type="ordered locus">AciPR4_1822</name>
</gene>
<organism evidence="6 7">
    <name type="scientific">Terriglobus saanensis (strain ATCC BAA-1853 / DSM 23119 / SP1PR4)</name>
    <dbReference type="NCBI Taxonomy" id="401053"/>
    <lineage>
        <taxon>Bacteria</taxon>
        <taxon>Pseudomonadati</taxon>
        <taxon>Acidobacteriota</taxon>
        <taxon>Terriglobia</taxon>
        <taxon>Terriglobales</taxon>
        <taxon>Acidobacteriaceae</taxon>
        <taxon>Terriglobus</taxon>
    </lineage>
</organism>
<keyword evidence="3" id="KW-0812">Transmembrane</keyword>
<dbReference type="GO" id="GO:0044781">
    <property type="term" value="P:bacterial-type flagellum organization"/>
    <property type="evidence" value="ECO:0007669"/>
    <property type="project" value="InterPro"/>
</dbReference>
<reference evidence="6 7" key="1">
    <citation type="journal article" date="2012" name="Stand. Genomic Sci.">
        <title>Complete genome sequence of Terriglobus saanensis type strain SP1PR4(T), an Acidobacteria from tundra soil.</title>
        <authorList>
            <person name="Rawat S.R."/>
            <person name="Mannisto M.K."/>
            <person name="Starovoytov V."/>
            <person name="Goodwin L."/>
            <person name="Nolan M."/>
            <person name="Hauser L."/>
            <person name="Land M."/>
            <person name="Davenport K.W."/>
            <person name="Woyke T."/>
            <person name="Haggblom M.M."/>
        </authorList>
    </citation>
    <scope>NUCLEOTIDE SEQUENCE</scope>
    <source>
        <strain evidence="7">ATCC BAA-1853 / DSM 23119 / SP1PR4</strain>
    </source>
</reference>
<evidence type="ECO:0000313" key="6">
    <source>
        <dbReference type="EMBL" id="ADV82628.1"/>
    </source>
</evidence>
<protein>
    <recommendedName>
        <fullName evidence="8">Flagellar biosynthesis protein FliO</fullName>
    </recommendedName>
</protein>
<evidence type="ECO:0000256" key="5">
    <source>
        <dbReference type="ARBA" id="ARBA00023136"/>
    </source>
</evidence>
<name>E8V500_TERSS</name>
<evidence type="ECO:0000256" key="3">
    <source>
        <dbReference type="ARBA" id="ARBA00022692"/>
    </source>
</evidence>
<dbReference type="HOGENOM" id="CLU_2398581_0_0_0"/>
<evidence type="ECO:0000256" key="1">
    <source>
        <dbReference type="ARBA" id="ARBA00004236"/>
    </source>
</evidence>
<evidence type="ECO:0000313" key="7">
    <source>
        <dbReference type="Proteomes" id="UP000006844"/>
    </source>
</evidence>
<dbReference type="KEGG" id="tsa:AciPR4_1822"/>
<dbReference type="AlphaFoldDB" id="E8V500"/>
<dbReference type="GO" id="GO:0016020">
    <property type="term" value="C:membrane"/>
    <property type="evidence" value="ECO:0007669"/>
    <property type="project" value="InterPro"/>
</dbReference>
<evidence type="ECO:0000256" key="4">
    <source>
        <dbReference type="ARBA" id="ARBA00022989"/>
    </source>
</evidence>
<keyword evidence="5" id="KW-0472">Membrane</keyword>
<proteinExistence type="predicted"/>
<evidence type="ECO:0000256" key="2">
    <source>
        <dbReference type="ARBA" id="ARBA00022475"/>
    </source>
</evidence>
<keyword evidence="4" id="KW-1133">Transmembrane helix</keyword>
<comment type="subcellular location">
    <subcellularLocation>
        <location evidence="1">Cell membrane</location>
    </subcellularLocation>
</comment>